<dbReference type="InterPro" id="IPR014875">
    <property type="entry name" value="Mor_transcription_activator"/>
</dbReference>
<dbReference type="Pfam" id="PF08765">
    <property type="entry name" value="Mor"/>
    <property type="match status" value="1"/>
</dbReference>
<name>A0ABR8Q740_9CLOT</name>
<evidence type="ECO:0000259" key="1">
    <source>
        <dbReference type="Pfam" id="PF08765"/>
    </source>
</evidence>
<accession>A0ABR8Q740</accession>
<comment type="caution">
    <text evidence="2">The sequence shown here is derived from an EMBL/GenBank/DDBJ whole genome shotgun (WGS) entry which is preliminary data.</text>
</comment>
<proteinExistence type="predicted"/>
<dbReference type="Proteomes" id="UP000640335">
    <property type="component" value="Unassembled WGS sequence"/>
</dbReference>
<dbReference type="EMBL" id="JACSQZ010000068">
    <property type="protein sequence ID" value="MBD7916252.1"/>
    <property type="molecule type" value="Genomic_DNA"/>
</dbReference>
<protein>
    <submittedName>
        <fullName evidence="2">Mor transcription activator family protein</fullName>
    </submittedName>
</protein>
<keyword evidence="3" id="KW-1185">Reference proteome</keyword>
<organism evidence="2 3">
    <name type="scientific">Clostridium gallinarum</name>
    <dbReference type="NCBI Taxonomy" id="2762246"/>
    <lineage>
        <taxon>Bacteria</taxon>
        <taxon>Bacillati</taxon>
        <taxon>Bacillota</taxon>
        <taxon>Clostridia</taxon>
        <taxon>Eubacteriales</taxon>
        <taxon>Clostridiaceae</taxon>
        <taxon>Clostridium</taxon>
    </lineage>
</organism>
<feature type="non-terminal residue" evidence="2">
    <location>
        <position position="75"/>
    </location>
</feature>
<sequence>MKSDSEKYSGIYKDLVEILGEDVTLKIYENFRGQQVTFPMRIYSKSYIKEYIKENYNGKNIKELSKELGYTCNWL</sequence>
<evidence type="ECO:0000313" key="2">
    <source>
        <dbReference type="EMBL" id="MBD7916252.1"/>
    </source>
</evidence>
<evidence type="ECO:0000313" key="3">
    <source>
        <dbReference type="Proteomes" id="UP000640335"/>
    </source>
</evidence>
<feature type="domain" description="Mor transcription activator" evidence="1">
    <location>
        <begin position="7"/>
        <end position="74"/>
    </location>
</feature>
<reference evidence="2 3" key="1">
    <citation type="submission" date="2020-08" db="EMBL/GenBank/DDBJ databases">
        <title>A Genomic Blueprint of the Chicken Gut Microbiome.</title>
        <authorList>
            <person name="Gilroy R."/>
            <person name="Ravi A."/>
            <person name="Getino M."/>
            <person name="Pursley I."/>
            <person name="Horton D.L."/>
            <person name="Alikhan N.-F."/>
            <person name="Baker D."/>
            <person name="Gharbi K."/>
            <person name="Hall N."/>
            <person name="Watson M."/>
            <person name="Adriaenssens E.M."/>
            <person name="Foster-Nyarko E."/>
            <person name="Jarju S."/>
            <person name="Secka A."/>
            <person name="Antonio M."/>
            <person name="Oren A."/>
            <person name="Chaudhuri R."/>
            <person name="La Ragione R.M."/>
            <person name="Hildebrand F."/>
            <person name="Pallen M.J."/>
        </authorList>
    </citation>
    <scope>NUCLEOTIDE SEQUENCE [LARGE SCALE GENOMIC DNA]</scope>
    <source>
        <strain evidence="2 3">Sa3CUN1</strain>
    </source>
</reference>
<gene>
    <name evidence="2" type="ORF">H9660_13985</name>
</gene>
<dbReference type="RefSeq" id="WP_191750997.1">
    <property type="nucleotide sequence ID" value="NZ_JACSQZ010000068.1"/>
</dbReference>
<dbReference type="SUPFAM" id="SSF46689">
    <property type="entry name" value="Homeodomain-like"/>
    <property type="match status" value="1"/>
</dbReference>
<dbReference type="InterPro" id="IPR009057">
    <property type="entry name" value="Homeodomain-like_sf"/>
</dbReference>